<feature type="transmembrane region" description="Helical" evidence="1">
    <location>
        <begin position="43"/>
        <end position="60"/>
    </location>
</feature>
<dbReference type="PRINTS" id="PR00250">
    <property type="entry name" value="GPCRSTE2"/>
</dbReference>
<reference evidence="4 5" key="1">
    <citation type="submission" date="2015-05" db="EMBL/GenBank/DDBJ databases">
        <authorList>
            <person name="Fogelqvist Johan"/>
        </authorList>
    </citation>
    <scope>NUCLEOTIDE SEQUENCE [LARGE SCALE GENOMIC DNA]</scope>
    <source>
        <strain evidence="3">VL1</strain>
        <strain evidence="2">VL2</strain>
    </source>
</reference>
<dbReference type="GO" id="GO:0038038">
    <property type="term" value="C:G protein-coupled receptor homodimeric complex"/>
    <property type="evidence" value="ECO:0007669"/>
    <property type="project" value="TreeGrafter"/>
</dbReference>
<keyword evidence="1" id="KW-0812">Transmembrane</keyword>
<dbReference type="STRING" id="100787.A0A0G4N4N2"/>
<dbReference type="InterPro" id="IPR027458">
    <property type="entry name" value="STE2_TM1-TM2_sf"/>
</dbReference>
<evidence type="ECO:0000313" key="4">
    <source>
        <dbReference type="Proteomes" id="UP000044602"/>
    </source>
</evidence>
<feature type="transmembrane region" description="Helical" evidence="1">
    <location>
        <begin position="156"/>
        <end position="178"/>
    </location>
</feature>
<evidence type="ECO:0000313" key="5">
    <source>
        <dbReference type="Proteomes" id="UP000045706"/>
    </source>
</evidence>
<dbReference type="GO" id="GO:0004932">
    <property type="term" value="F:mating-type factor pheromone receptor activity"/>
    <property type="evidence" value="ECO:0007669"/>
    <property type="project" value="InterPro"/>
</dbReference>
<feature type="transmembrane region" description="Helical" evidence="1">
    <location>
        <begin position="190"/>
        <end position="213"/>
    </location>
</feature>
<keyword evidence="1" id="KW-0472">Membrane</keyword>
<keyword evidence="1" id="KW-1133">Transmembrane helix</keyword>
<evidence type="ECO:0008006" key="6">
    <source>
        <dbReference type="Google" id="ProtNLM"/>
    </source>
</evidence>
<feature type="transmembrane region" description="Helical" evidence="1">
    <location>
        <begin position="72"/>
        <end position="92"/>
    </location>
</feature>
<evidence type="ECO:0000256" key="1">
    <source>
        <dbReference type="SAM" id="Phobius"/>
    </source>
</evidence>
<name>A0A0G4N4N2_VERLO</name>
<sequence length="377" mass="41406">MALSDPFLQTFVLIASDGVTEIPVAVADVNEFILYSVKTVINYGAQIGSSFILLLVLVCMTPSARFLKLSQWLHIAALTVNIIRMVLLTVFFTSSWNEFYTFFAGDYSRVAPQDLQCSVASEIASLALFIMVQAVLGLQAWATVNLLPAVWKWSSVLLSACVSFTAIGIRVASAVGQIRFMLTLSDTPSVLVALLTSVMGGTSIFYYCALFNVKLVSHLVKNRTFLPTRRGLSAVEVLVITNGILMIIPVIFAGFGWRNWQAFEPGSLALTSVILFLPLGTLIAQRIATPESYHEVKARHQTSTGRSDMPFKDISQIGSDATESNAATSTVTSRIEAGRSRVATDPIDLELRRLDGYDAEMGVVRVNREFDRREDRV</sequence>
<dbReference type="Proteomes" id="UP000044602">
    <property type="component" value="Unassembled WGS sequence"/>
</dbReference>
<accession>A0A0G4N4N2</accession>
<feature type="transmembrane region" description="Helical" evidence="1">
    <location>
        <begin position="234"/>
        <end position="255"/>
    </location>
</feature>
<keyword evidence="4" id="KW-1185">Reference proteome</keyword>
<organism evidence="3 4">
    <name type="scientific">Verticillium longisporum</name>
    <name type="common">Verticillium dahliae var. longisporum</name>
    <dbReference type="NCBI Taxonomy" id="100787"/>
    <lineage>
        <taxon>Eukaryota</taxon>
        <taxon>Fungi</taxon>
        <taxon>Dikarya</taxon>
        <taxon>Ascomycota</taxon>
        <taxon>Pezizomycotina</taxon>
        <taxon>Sordariomycetes</taxon>
        <taxon>Hypocreomycetidae</taxon>
        <taxon>Glomerellales</taxon>
        <taxon>Plectosphaerellaceae</taxon>
        <taxon>Verticillium</taxon>
    </lineage>
</organism>
<dbReference type="Proteomes" id="UP000045706">
    <property type="component" value="Unassembled WGS sequence"/>
</dbReference>
<evidence type="ECO:0000313" key="3">
    <source>
        <dbReference type="EMBL" id="CRK41576.1"/>
    </source>
</evidence>
<dbReference type="InterPro" id="IPR000366">
    <property type="entry name" value="GPCR_STE2"/>
</dbReference>
<dbReference type="GO" id="GO:0000750">
    <property type="term" value="P:pheromone-dependent signal transduction involved in conjugation with cellular fusion"/>
    <property type="evidence" value="ECO:0007669"/>
    <property type="project" value="TreeGrafter"/>
</dbReference>
<proteinExistence type="predicted"/>
<dbReference type="Gene3D" id="1.10.287.920">
    <property type="entry name" value="Pheromone alpha factor receptor"/>
    <property type="match status" value="1"/>
</dbReference>
<dbReference type="CDD" id="cd14939">
    <property type="entry name" value="7tmD_STE2"/>
    <property type="match status" value="1"/>
</dbReference>
<dbReference type="EMBL" id="CVQI01008002">
    <property type="protein sequence ID" value="CRK17508.1"/>
    <property type="molecule type" value="Genomic_DNA"/>
</dbReference>
<dbReference type="Pfam" id="PF02116">
    <property type="entry name" value="STE2"/>
    <property type="match status" value="1"/>
</dbReference>
<feature type="transmembrane region" description="Helical" evidence="1">
    <location>
        <begin position="123"/>
        <end position="144"/>
    </location>
</feature>
<gene>
    <name evidence="3" type="ORF">BN1708_008508</name>
    <name evidence="2" type="ORF">BN1723_011325</name>
</gene>
<dbReference type="AlphaFoldDB" id="A0A0G4N4N2"/>
<dbReference type="PANTHER" id="PTHR28009:SF1">
    <property type="entry name" value="PHEROMONE ALPHA FACTOR RECEPTOR"/>
    <property type="match status" value="1"/>
</dbReference>
<feature type="transmembrane region" description="Helical" evidence="1">
    <location>
        <begin position="267"/>
        <end position="284"/>
    </location>
</feature>
<evidence type="ECO:0000313" key="2">
    <source>
        <dbReference type="EMBL" id="CRK17508.1"/>
    </source>
</evidence>
<dbReference type="EMBL" id="CVQH01026972">
    <property type="protein sequence ID" value="CRK41576.1"/>
    <property type="molecule type" value="Genomic_DNA"/>
</dbReference>
<protein>
    <recommendedName>
        <fullName evidence="6">Pheromone receptor</fullName>
    </recommendedName>
</protein>
<dbReference type="PANTHER" id="PTHR28009">
    <property type="entry name" value="PHEROMONE ALPHA FACTOR RECEPTOR"/>
    <property type="match status" value="1"/>
</dbReference>